<dbReference type="EMBL" id="JAEACQ010000163">
    <property type="protein sequence ID" value="MBL7627698.1"/>
    <property type="molecule type" value="Genomic_DNA"/>
</dbReference>
<evidence type="ECO:0000313" key="2">
    <source>
        <dbReference type="EMBL" id="MBL7627698.1"/>
    </source>
</evidence>
<accession>A0A937RJU2</accession>
<dbReference type="AlphaFoldDB" id="A0A937RJU2"/>
<proteinExistence type="predicted"/>
<evidence type="ECO:0000256" key="1">
    <source>
        <dbReference type="SAM" id="MobiDB-lite"/>
    </source>
</evidence>
<keyword evidence="3" id="KW-1185">Reference proteome</keyword>
<reference evidence="2" key="1">
    <citation type="submission" date="2020-12" db="EMBL/GenBank/DDBJ databases">
        <title>Genomic characterization of non-nitrogen-fixing Frankia strains.</title>
        <authorList>
            <person name="Carlos-Shanley C."/>
            <person name="Guerra T."/>
            <person name="Hahn D."/>
        </authorList>
    </citation>
    <scope>NUCLEOTIDE SEQUENCE</scope>
    <source>
        <strain evidence="2">CN6</strain>
    </source>
</reference>
<evidence type="ECO:0000313" key="3">
    <source>
        <dbReference type="Proteomes" id="UP000604475"/>
    </source>
</evidence>
<gene>
    <name evidence="2" type="ORF">I7412_11070</name>
</gene>
<protein>
    <submittedName>
        <fullName evidence="2">Uncharacterized protein</fullName>
    </submittedName>
</protein>
<sequence>MELCRDGLPPEDVYEDRAAGGVTGSVDAADGDLARARSRLQAAATLDEKAEQPFWVTCSRRQATAAAPGSTQGTGRS</sequence>
<feature type="region of interest" description="Disordered" evidence="1">
    <location>
        <begin position="1"/>
        <end position="27"/>
    </location>
</feature>
<organism evidence="2 3">
    <name type="scientific">Frankia nepalensis</name>
    <dbReference type="NCBI Taxonomy" id="1836974"/>
    <lineage>
        <taxon>Bacteria</taxon>
        <taxon>Bacillati</taxon>
        <taxon>Actinomycetota</taxon>
        <taxon>Actinomycetes</taxon>
        <taxon>Frankiales</taxon>
        <taxon>Frankiaceae</taxon>
        <taxon>Frankia</taxon>
    </lineage>
</organism>
<dbReference type="RefSeq" id="WP_202999010.1">
    <property type="nucleotide sequence ID" value="NZ_JADWYU010000195.1"/>
</dbReference>
<dbReference type="Proteomes" id="UP000604475">
    <property type="component" value="Unassembled WGS sequence"/>
</dbReference>
<comment type="caution">
    <text evidence="2">The sequence shown here is derived from an EMBL/GenBank/DDBJ whole genome shotgun (WGS) entry which is preliminary data.</text>
</comment>
<name>A0A937RJU2_9ACTN</name>